<reference evidence="1" key="1">
    <citation type="submission" date="2022-04" db="EMBL/GenBank/DDBJ databases">
        <title>Genome of the entomopathogenic fungus Entomophthora muscae.</title>
        <authorList>
            <person name="Elya C."/>
            <person name="Lovett B.R."/>
            <person name="Lee E."/>
            <person name="Macias A.M."/>
            <person name="Hajek A.E."/>
            <person name="De Bivort B.L."/>
            <person name="Kasson M.T."/>
            <person name="De Fine Licht H.H."/>
            <person name="Stajich J.E."/>
        </authorList>
    </citation>
    <scope>NUCLEOTIDE SEQUENCE</scope>
    <source>
        <strain evidence="1">Berkeley</strain>
    </source>
</reference>
<gene>
    <name evidence="1" type="ORF">DSO57_1030534</name>
</gene>
<dbReference type="Proteomes" id="UP001165960">
    <property type="component" value="Unassembled WGS sequence"/>
</dbReference>
<organism evidence="1 2">
    <name type="scientific">Entomophthora muscae</name>
    <dbReference type="NCBI Taxonomy" id="34485"/>
    <lineage>
        <taxon>Eukaryota</taxon>
        <taxon>Fungi</taxon>
        <taxon>Fungi incertae sedis</taxon>
        <taxon>Zoopagomycota</taxon>
        <taxon>Entomophthoromycotina</taxon>
        <taxon>Entomophthoromycetes</taxon>
        <taxon>Entomophthorales</taxon>
        <taxon>Entomophthoraceae</taxon>
        <taxon>Entomophthora</taxon>
    </lineage>
</organism>
<evidence type="ECO:0000313" key="1">
    <source>
        <dbReference type="EMBL" id="KAJ9075973.1"/>
    </source>
</evidence>
<accession>A0ACC2TMT3</accession>
<name>A0ACC2TMT3_9FUNG</name>
<evidence type="ECO:0000313" key="2">
    <source>
        <dbReference type="Proteomes" id="UP001165960"/>
    </source>
</evidence>
<comment type="caution">
    <text evidence="1">The sequence shown here is derived from an EMBL/GenBank/DDBJ whole genome shotgun (WGS) entry which is preliminary data.</text>
</comment>
<keyword evidence="2" id="KW-1185">Reference proteome</keyword>
<dbReference type="EMBL" id="QTSX02002340">
    <property type="protein sequence ID" value="KAJ9075973.1"/>
    <property type="molecule type" value="Genomic_DNA"/>
</dbReference>
<protein>
    <submittedName>
        <fullName evidence="1">Uncharacterized protein</fullName>
    </submittedName>
</protein>
<proteinExistence type="predicted"/>
<sequence length="135" mass="15517">MPWVLLNQQFTGFSRMSYNNNKKSDEVWDDWENAVDAGLEPIVPEKGLNPVIKAPQIAQAKKVEIVNQNPTYTEYVPPVRLLARPKQAEEKPKTTSTQNLEDLDKKLSQRQEDYQKARERIFNPQAKSSTSKTSK</sequence>